<evidence type="ECO:0000256" key="1">
    <source>
        <dbReference type="SAM" id="SignalP"/>
    </source>
</evidence>
<protein>
    <submittedName>
        <fullName evidence="2">Uncharacterized protein</fullName>
    </submittedName>
</protein>
<comment type="caution">
    <text evidence="2">The sequence shown here is derived from an EMBL/GenBank/DDBJ whole genome shotgun (WGS) entry which is preliminary data.</text>
</comment>
<gene>
    <name evidence="2" type="ORF">HHI36_009339</name>
</gene>
<accession>A0ABD2MVF1</accession>
<feature type="signal peptide" evidence="1">
    <location>
        <begin position="1"/>
        <end position="21"/>
    </location>
</feature>
<evidence type="ECO:0000313" key="2">
    <source>
        <dbReference type="EMBL" id="KAL3270287.1"/>
    </source>
</evidence>
<sequence>RLGRVFSFNLDLLVNVIVLAGGPEINLAVQKQVQQYDDMLQISDLVHVNLSPIQSNDITDKDFEDVPSELTRTIKCNERHELRSDRLKQRFPNWGAWRKSRAA</sequence>
<feature type="chain" id="PRO_5044819824" evidence="1">
    <location>
        <begin position="22"/>
        <end position="103"/>
    </location>
</feature>
<proteinExistence type="predicted"/>
<dbReference type="AlphaFoldDB" id="A0ABD2MVF1"/>
<keyword evidence="3" id="KW-1185">Reference proteome</keyword>
<reference evidence="2 3" key="1">
    <citation type="journal article" date="2021" name="BMC Biol.">
        <title>Horizontally acquired antibacterial genes associated with adaptive radiation of ladybird beetles.</title>
        <authorList>
            <person name="Li H.S."/>
            <person name="Tang X.F."/>
            <person name="Huang Y.H."/>
            <person name="Xu Z.Y."/>
            <person name="Chen M.L."/>
            <person name="Du X.Y."/>
            <person name="Qiu B.Y."/>
            <person name="Chen P.T."/>
            <person name="Zhang W."/>
            <person name="Slipinski A."/>
            <person name="Escalona H.E."/>
            <person name="Waterhouse R.M."/>
            <person name="Zwick A."/>
            <person name="Pang H."/>
        </authorList>
    </citation>
    <scope>NUCLEOTIDE SEQUENCE [LARGE SCALE GENOMIC DNA]</scope>
    <source>
        <strain evidence="2">SYSU2018</strain>
    </source>
</reference>
<organism evidence="2 3">
    <name type="scientific">Cryptolaemus montrouzieri</name>
    <dbReference type="NCBI Taxonomy" id="559131"/>
    <lineage>
        <taxon>Eukaryota</taxon>
        <taxon>Metazoa</taxon>
        <taxon>Ecdysozoa</taxon>
        <taxon>Arthropoda</taxon>
        <taxon>Hexapoda</taxon>
        <taxon>Insecta</taxon>
        <taxon>Pterygota</taxon>
        <taxon>Neoptera</taxon>
        <taxon>Endopterygota</taxon>
        <taxon>Coleoptera</taxon>
        <taxon>Polyphaga</taxon>
        <taxon>Cucujiformia</taxon>
        <taxon>Coccinelloidea</taxon>
        <taxon>Coccinellidae</taxon>
        <taxon>Scymninae</taxon>
        <taxon>Scymnini</taxon>
        <taxon>Cryptolaemus</taxon>
    </lineage>
</organism>
<dbReference type="Proteomes" id="UP001516400">
    <property type="component" value="Unassembled WGS sequence"/>
</dbReference>
<dbReference type="EMBL" id="JABFTP020000021">
    <property type="protein sequence ID" value="KAL3270287.1"/>
    <property type="molecule type" value="Genomic_DNA"/>
</dbReference>
<feature type="non-terminal residue" evidence="2">
    <location>
        <position position="1"/>
    </location>
</feature>
<keyword evidence="1" id="KW-0732">Signal</keyword>
<name>A0ABD2MVF1_9CUCU</name>
<evidence type="ECO:0000313" key="3">
    <source>
        <dbReference type="Proteomes" id="UP001516400"/>
    </source>
</evidence>